<proteinExistence type="predicted"/>
<reference evidence="1" key="1">
    <citation type="submission" date="2018-02" db="EMBL/GenBank/DDBJ databases">
        <title>Rhizophora mucronata_Transcriptome.</title>
        <authorList>
            <person name="Meera S.P."/>
            <person name="Sreeshan A."/>
            <person name="Augustine A."/>
        </authorList>
    </citation>
    <scope>NUCLEOTIDE SEQUENCE</scope>
    <source>
        <tissue evidence="1">Leaf</tissue>
    </source>
</reference>
<evidence type="ECO:0000313" key="1">
    <source>
        <dbReference type="EMBL" id="MBX72896.1"/>
    </source>
</evidence>
<name>A0A2P2R0X1_RHIMU</name>
<protein>
    <submittedName>
        <fullName evidence="1">Uncharacterized protein</fullName>
    </submittedName>
</protein>
<accession>A0A2P2R0X1</accession>
<dbReference type="EMBL" id="GGEC01092412">
    <property type="protein sequence ID" value="MBX72896.1"/>
    <property type="molecule type" value="Transcribed_RNA"/>
</dbReference>
<organism evidence="1">
    <name type="scientific">Rhizophora mucronata</name>
    <name type="common">Asiatic mangrove</name>
    <dbReference type="NCBI Taxonomy" id="61149"/>
    <lineage>
        <taxon>Eukaryota</taxon>
        <taxon>Viridiplantae</taxon>
        <taxon>Streptophyta</taxon>
        <taxon>Embryophyta</taxon>
        <taxon>Tracheophyta</taxon>
        <taxon>Spermatophyta</taxon>
        <taxon>Magnoliopsida</taxon>
        <taxon>eudicotyledons</taxon>
        <taxon>Gunneridae</taxon>
        <taxon>Pentapetalae</taxon>
        <taxon>rosids</taxon>
        <taxon>fabids</taxon>
        <taxon>Malpighiales</taxon>
        <taxon>Rhizophoraceae</taxon>
        <taxon>Rhizophora</taxon>
    </lineage>
</organism>
<sequence length="10" mass="1204">MGHKLQTNLY</sequence>